<sequence length="64" mass="7270">MYGELLSAICLVAVLEGLFLFVAPRGWKRAAEQLHALPDRQLRWIGATFVGIGLIALWWTRRAF</sequence>
<proteinExistence type="predicted"/>
<name>A0ABS9HS32_9GAMM</name>
<reference evidence="2" key="1">
    <citation type="submission" date="2022-01" db="EMBL/GenBank/DDBJ databases">
        <title>Lysobacter chinensis sp. nov., a bacterium isolated from cow dung compost.</title>
        <authorList>
            <person name="Liu Y."/>
        </authorList>
    </citation>
    <scope>NUCLEOTIDE SEQUENCE</scope>
    <source>
        <strain evidence="2">TLK-CK17</strain>
    </source>
</reference>
<evidence type="ECO:0000256" key="1">
    <source>
        <dbReference type="SAM" id="Phobius"/>
    </source>
</evidence>
<dbReference type="PANTHER" id="PTHR38602:SF1">
    <property type="entry name" value="INNER MEMBRANE PROTEIN"/>
    <property type="match status" value="1"/>
</dbReference>
<keyword evidence="1" id="KW-1133">Transmembrane helix</keyword>
<feature type="transmembrane region" description="Helical" evidence="1">
    <location>
        <begin position="44"/>
        <end position="61"/>
    </location>
</feature>
<accession>A0ABS9HS32</accession>
<comment type="caution">
    <text evidence="2">The sequence shown here is derived from an EMBL/GenBank/DDBJ whole genome shotgun (WGS) entry which is preliminary data.</text>
</comment>
<keyword evidence="1" id="KW-0812">Transmembrane</keyword>
<reference evidence="2" key="2">
    <citation type="submission" date="2022-01" db="EMBL/GenBank/DDBJ databases">
        <authorList>
            <person name="Zhou L.Y."/>
        </authorList>
    </citation>
    <scope>NUCLEOTIDE SEQUENCE</scope>
    <source>
        <strain evidence="2">TLK-CK17</strain>
    </source>
</reference>
<dbReference type="EMBL" id="JAKJPO010000001">
    <property type="protein sequence ID" value="MCF7221142.1"/>
    <property type="molecule type" value="Genomic_DNA"/>
</dbReference>
<dbReference type="Proteomes" id="UP001430796">
    <property type="component" value="Unassembled WGS sequence"/>
</dbReference>
<feature type="transmembrane region" description="Helical" evidence="1">
    <location>
        <begin position="6"/>
        <end position="23"/>
    </location>
</feature>
<evidence type="ECO:0000313" key="2">
    <source>
        <dbReference type="EMBL" id="MCF7221142.1"/>
    </source>
</evidence>
<dbReference type="PANTHER" id="PTHR38602">
    <property type="entry name" value="INNER MEMBRANE PROTEIN-RELATED"/>
    <property type="match status" value="1"/>
</dbReference>
<evidence type="ECO:0000313" key="3">
    <source>
        <dbReference type="Proteomes" id="UP001430796"/>
    </source>
</evidence>
<organism evidence="2 3">
    <name type="scientific">Marilutibacter chinensis</name>
    <dbReference type="NCBI Taxonomy" id="2912247"/>
    <lineage>
        <taxon>Bacteria</taxon>
        <taxon>Pseudomonadati</taxon>
        <taxon>Pseudomonadota</taxon>
        <taxon>Gammaproteobacteria</taxon>
        <taxon>Lysobacterales</taxon>
        <taxon>Lysobacteraceae</taxon>
        <taxon>Marilutibacter</taxon>
    </lineage>
</organism>
<dbReference type="InterPro" id="IPR019201">
    <property type="entry name" value="DUF2065"/>
</dbReference>
<gene>
    <name evidence="2" type="ORF">L3V18_04980</name>
</gene>
<dbReference type="Pfam" id="PF09838">
    <property type="entry name" value="DUF2065"/>
    <property type="match status" value="1"/>
</dbReference>
<dbReference type="RefSeq" id="WP_237053511.1">
    <property type="nucleotide sequence ID" value="NZ_JAKJPO010000001.1"/>
</dbReference>
<keyword evidence="1" id="KW-0472">Membrane</keyword>
<keyword evidence="3" id="KW-1185">Reference proteome</keyword>
<protein>
    <submittedName>
        <fullName evidence="2">DUF2065 domain-containing protein</fullName>
    </submittedName>
</protein>